<evidence type="ECO:0000313" key="2">
    <source>
        <dbReference type="Proteomes" id="UP001259576"/>
    </source>
</evidence>
<dbReference type="Proteomes" id="UP001259576">
    <property type="component" value="Segment"/>
</dbReference>
<protein>
    <submittedName>
        <fullName evidence="1">Uncharacterized protein</fullName>
    </submittedName>
</protein>
<sequence>MEVSMGGSTYNAHANQITYAGYCALGGASNPNLMSRAVYLGGHFMHWEYYLVRY</sequence>
<dbReference type="EMBL" id="LC778449">
    <property type="protein sequence ID" value="BES79648.1"/>
    <property type="molecule type" value="Genomic_DNA"/>
</dbReference>
<reference evidence="1" key="1">
    <citation type="submission" date="2023-09" db="EMBL/GenBank/DDBJ databases">
        <title>Analysis of Cronobacter sakazakii RZ4 phage.</title>
        <authorList>
            <person name="Zhang L."/>
            <person name="Hui L."/>
            <person name="Soleimani-Delfan A."/>
        </authorList>
    </citation>
    <scope>NUCLEOTIDE SEQUENCE</scope>
    <source>
        <strain evidence="1">RZ4</strain>
    </source>
</reference>
<keyword evidence="2" id="KW-1185">Reference proteome</keyword>
<proteinExistence type="predicted"/>
<accession>A0AA48LHL8</accession>
<evidence type="ECO:0000313" key="1">
    <source>
        <dbReference type="EMBL" id="BES79648.1"/>
    </source>
</evidence>
<organism evidence="1 2">
    <name type="scientific">Cronobacter phage RZ4</name>
    <dbReference type="NCBI Taxonomy" id="3074122"/>
    <lineage>
        <taxon>Viruses</taxon>
        <taxon>Duplodnaviria</taxon>
        <taxon>Heunggongvirae</taxon>
        <taxon>Uroviricota</taxon>
        <taxon>Caudoviricetes</taxon>
        <taxon>Autographivirales</taxon>
        <taxon>Autoscriptoviridae</taxon>
        <taxon>Stentvirinae</taxon>
        <taxon>Bonnellvirus</taxon>
        <taxon>Bonnellvirus RZ4</taxon>
    </lineage>
</organism>
<name>A0AA48LHL8_9CAUD</name>